<evidence type="ECO:0000313" key="2">
    <source>
        <dbReference type="Proteomes" id="UP000193228"/>
    </source>
</evidence>
<proteinExistence type="predicted"/>
<organism evidence="1 2">
    <name type="scientific">Paraburkholderia susongensis</name>
    <dbReference type="NCBI Taxonomy" id="1515439"/>
    <lineage>
        <taxon>Bacteria</taxon>
        <taxon>Pseudomonadati</taxon>
        <taxon>Pseudomonadota</taxon>
        <taxon>Betaproteobacteria</taxon>
        <taxon>Burkholderiales</taxon>
        <taxon>Burkholderiaceae</taxon>
        <taxon>Paraburkholderia</taxon>
    </lineage>
</organism>
<dbReference type="EMBL" id="FXAT01000003">
    <property type="protein sequence ID" value="SMG33158.1"/>
    <property type="molecule type" value="Genomic_DNA"/>
</dbReference>
<evidence type="ECO:0000313" key="1">
    <source>
        <dbReference type="EMBL" id="SMG33158.1"/>
    </source>
</evidence>
<dbReference type="Proteomes" id="UP000193228">
    <property type="component" value="Unassembled WGS sequence"/>
</dbReference>
<keyword evidence="2" id="KW-1185">Reference proteome</keyword>
<sequence length="56" mass="5981">MNQALRGQPWVRDTLCLRSSQPALETAPSSPAPVVPAANDARAARLVLFGARPKAR</sequence>
<dbReference type="AlphaFoldDB" id="A0A1X7JZE2"/>
<accession>A0A1X7JZE2</accession>
<reference evidence="2" key="1">
    <citation type="submission" date="2017-04" db="EMBL/GenBank/DDBJ databases">
        <authorList>
            <person name="Varghese N."/>
            <person name="Submissions S."/>
        </authorList>
    </citation>
    <scope>NUCLEOTIDE SEQUENCE [LARGE SCALE GENOMIC DNA]</scope>
    <source>
        <strain evidence="2">LMG 29540</strain>
    </source>
</reference>
<protein>
    <submittedName>
        <fullName evidence="1">Uncharacterized protein</fullName>
    </submittedName>
</protein>
<gene>
    <name evidence="1" type="ORF">SAMN06265784_103143</name>
</gene>
<name>A0A1X7JZE2_9BURK</name>